<evidence type="ECO:0000256" key="3">
    <source>
        <dbReference type="ARBA" id="ARBA00022670"/>
    </source>
</evidence>
<comment type="pathway">
    <text evidence="9">Protein modification; lipoprotein biosynthesis (signal peptide cleavage).</text>
</comment>
<comment type="catalytic activity">
    <reaction evidence="9 10">
        <text>Release of signal peptides from bacterial membrane prolipoproteins. Hydrolyzes -Xaa-Yaa-Zaa-|-(S,diacylglyceryl)Cys-, in which Xaa is hydrophobic (preferably Leu), and Yaa (Ala or Ser) and Zaa (Gly or Ala) have small, neutral side chains.</text>
        <dbReference type="EC" id="3.4.23.36"/>
    </reaction>
</comment>
<sequence>MSARYKIYIFFLSTILFISCDRVTKDLAKKHLMNKPTVSYFNKTVQLMYVENTGAAMSFGDGLPKTAGLWLLGILPLAFLLYLSVYILRQTEQMRAMKVFSFALIISGGLGNIIDRLLFDRHVTDFMVIGTESIRTGVFNFADVCVSAGAIGLLFFYRDKKIAKPEIPA</sequence>
<evidence type="ECO:0000256" key="10">
    <source>
        <dbReference type="RuleBase" id="RU000594"/>
    </source>
</evidence>
<evidence type="ECO:0000256" key="6">
    <source>
        <dbReference type="ARBA" id="ARBA00022801"/>
    </source>
</evidence>
<keyword evidence="7 9" id="KW-1133">Transmembrane helix</keyword>
<evidence type="ECO:0000313" key="13">
    <source>
        <dbReference type="Proteomes" id="UP000753802"/>
    </source>
</evidence>
<comment type="subcellular location">
    <subcellularLocation>
        <location evidence="9">Cell membrane</location>
        <topology evidence="9">Multi-pass membrane protein</topology>
    </subcellularLocation>
</comment>
<dbReference type="NCBIfam" id="TIGR00077">
    <property type="entry name" value="lspA"/>
    <property type="match status" value="1"/>
</dbReference>
<keyword evidence="4 9" id="KW-0812">Transmembrane</keyword>
<feature type="transmembrane region" description="Helical" evidence="9">
    <location>
        <begin position="67"/>
        <end position="88"/>
    </location>
</feature>
<feature type="active site" evidence="9">
    <location>
        <position position="125"/>
    </location>
</feature>
<feature type="transmembrane region" description="Helical" evidence="9">
    <location>
        <begin position="100"/>
        <end position="119"/>
    </location>
</feature>
<name>A0ABW9ZV79_9BACT</name>
<accession>A0ABW9ZV79</accession>
<keyword evidence="5 9" id="KW-0064">Aspartyl protease</keyword>
<dbReference type="Proteomes" id="UP000753802">
    <property type="component" value="Unassembled WGS sequence"/>
</dbReference>
<evidence type="ECO:0000313" key="12">
    <source>
        <dbReference type="EMBL" id="NCI51044.1"/>
    </source>
</evidence>
<keyword evidence="6 9" id="KW-0378">Hydrolase</keyword>
<comment type="caution">
    <text evidence="9">Lacks conserved residue(s) required for the propagation of feature annotation.</text>
</comment>
<organism evidence="12 13">
    <name type="scientific">Sediminibacterium roseum</name>
    <dbReference type="NCBI Taxonomy" id="1978412"/>
    <lineage>
        <taxon>Bacteria</taxon>
        <taxon>Pseudomonadati</taxon>
        <taxon>Bacteroidota</taxon>
        <taxon>Chitinophagia</taxon>
        <taxon>Chitinophagales</taxon>
        <taxon>Chitinophagaceae</taxon>
        <taxon>Sediminibacterium</taxon>
    </lineage>
</organism>
<dbReference type="RefSeq" id="WP_161819344.1">
    <property type="nucleotide sequence ID" value="NZ_JAACJS010000015.1"/>
</dbReference>
<keyword evidence="8 9" id="KW-0472">Membrane</keyword>
<dbReference type="Pfam" id="PF01252">
    <property type="entry name" value="Peptidase_A8"/>
    <property type="match status" value="1"/>
</dbReference>
<keyword evidence="13" id="KW-1185">Reference proteome</keyword>
<evidence type="ECO:0000256" key="2">
    <source>
        <dbReference type="ARBA" id="ARBA00022475"/>
    </source>
</evidence>
<dbReference type="HAMAP" id="MF_00161">
    <property type="entry name" value="LspA"/>
    <property type="match status" value="1"/>
</dbReference>
<protein>
    <recommendedName>
        <fullName evidence="9">Lipoprotein signal peptidase</fullName>
        <ecNumber evidence="9">3.4.23.36</ecNumber>
    </recommendedName>
    <alternativeName>
        <fullName evidence="9">Prolipoprotein signal peptidase</fullName>
    </alternativeName>
    <alternativeName>
        <fullName evidence="9">Signal peptidase II</fullName>
        <shortName evidence="9">SPase II</shortName>
    </alternativeName>
</protein>
<evidence type="ECO:0000256" key="1">
    <source>
        <dbReference type="ARBA" id="ARBA00006139"/>
    </source>
</evidence>
<dbReference type="EC" id="3.4.23.36" evidence="9"/>
<feature type="active site" evidence="9">
    <location>
        <position position="143"/>
    </location>
</feature>
<proteinExistence type="inferred from homology"/>
<dbReference type="PROSITE" id="PS51257">
    <property type="entry name" value="PROKAR_LIPOPROTEIN"/>
    <property type="match status" value="1"/>
</dbReference>
<evidence type="ECO:0000256" key="5">
    <source>
        <dbReference type="ARBA" id="ARBA00022750"/>
    </source>
</evidence>
<comment type="similarity">
    <text evidence="1 9 11">Belongs to the peptidase A8 family.</text>
</comment>
<dbReference type="PRINTS" id="PR00781">
    <property type="entry name" value="LIPOSIGPTASE"/>
</dbReference>
<evidence type="ECO:0000256" key="11">
    <source>
        <dbReference type="RuleBase" id="RU004181"/>
    </source>
</evidence>
<dbReference type="PANTHER" id="PTHR33695:SF1">
    <property type="entry name" value="LIPOPROTEIN SIGNAL PEPTIDASE"/>
    <property type="match status" value="1"/>
</dbReference>
<reference evidence="12 13" key="1">
    <citation type="submission" date="2020-01" db="EMBL/GenBank/DDBJ databases">
        <title>Genome analysis.</title>
        <authorList>
            <person name="Wu S."/>
            <person name="Wang G."/>
        </authorList>
    </citation>
    <scope>NUCLEOTIDE SEQUENCE [LARGE SCALE GENOMIC DNA]</scope>
    <source>
        <strain evidence="12 13">SYL130</strain>
    </source>
</reference>
<dbReference type="PROSITE" id="PS00855">
    <property type="entry name" value="SPASE_II"/>
    <property type="match status" value="1"/>
</dbReference>
<dbReference type="EMBL" id="JAACJS010000015">
    <property type="protein sequence ID" value="NCI51044.1"/>
    <property type="molecule type" value="Genomic_DNA"/>
</dbReference>
<dbReference type="InterPro" id="IPR001872">
    <property type="entry name" value="Peptidase_A8"/>
</dbReference>
<evidence type="ECO:0000256" key="8">
    <source>
        <dbReference type="ARBA" id="ARBA00023136"/>
    </source>
</evidence>
<evidence type="ECO:0000256" key="7">
    <source>
        <dbReference type="ARBA" id="ARBA00022989"/>
    </source>
</evidence>
<gene>
    <name evidence="9 12" type="primary">lspA</name>
    <name evidence="12" type="ORF">GWC95_14005</name>
</gene>
<evidence type="ECO:0000256" key="9">
    <source>
        <dbReference type="HAMAP-Rule" id="MF_00161"/>
    </source>
</evidence>
<dbReference type="GO" id="GO:0004190">
    <property type="term" value="F:aspartic-type endopeptidase activity"/>
    <property type="evidence" value="ECO:0007669"/>
    <property type="project" value="UniProtKB-EC"/>
</dbReference>
<evidence type="ECO:0000256" key="4">
    <source>
        <dbReference type="ARBA" id="ARBA00022692"/>
    </source>
</evidence>
<feature type="transmembrane region" description="Helical" evidence="9">
    <location>
        <begin position="139"/>
        <end position="157"/>
    </location>
</feature>
<comment type="caution">
    <text evidence="12">The sequence shown here is derived from an EMBL/GenBank/DDBJ whole genome shotgun (WGS) entry which is preliminary data.</text>
</comment>
<keyword evidence="2 9" id="KW-1003">Cell membrane</keyword>
<comment type="function">
    <text evidence="9 10">This protein specifically catalyzes the removal of signal peptides from prolipoproteins.</text>
</comment>
<dbReference type="PANTHER" id="PTHR33695">
    <property type="entry name" value="LIPOPROTEIN SIGNAL PEPTIDASE"/>
    <property type="match status" value="1"/>
</dbReference>
<keyword evidence="3 9" id="KW-0645">Protease</keyword>